<evidence type="ECO:0008006" key="3">
    <source>
        <dbReference type="Google" id="ProtNLM"/>
    </source>
</evidence>
<reference evidence="2" key="1">
    <citation type="submission" date="2015-09" db="EMBL/GenBank/DDBJ databases">
        <title>Whole genome sequence of Pseudomonas fluorescens FW300-N2C3.</title>
        <authorList>
            <person name="Ray J."/>
            <person name="Melnyk R."/>
            <person name="Deutschbauer A."/>
        </authorList>
    </citation>
    <scope>NUCLEOTIDE SEQUENCE [LARGE SCALE GENOMIC DNA]</scope>
    <source>
        <strain evidence="2">FW300-N2C3</strain>
    </source>
</reference>
<reference evidence="1 2" key="2">
    <citation type="journal article" date="2018" name="Nature">
        <title>Mutant phenotypes for thousands of bacterial genes of unknown function.</title>
        <authorList>
            <person name="Price M.N."/>
            <person name="Wetmore K.M."/>
            <person name="Waters R.J."/>
            <person name="Callaghan M."/>
            <person name="Ray J."/>
            <person name="Liu H."/>
            <person name="Kuehl J.V."/>
            <person name="Melnyk R.A."/>
            <person name="Lamson J.S."/>
            <person name="Suh Y."/>
            <person name="Carlson H.K."/>
            <person name="Esquivel Z."/>
            <person name="Sadeeshkumar H."/>
            <person name="Chakraborty R."/>
            <person name="Zane G.M."/>
            <person name="Rubin B.E."/>
            <person name="Wall J.D."/>
            <person name="Visel A."/>
            <person name="Bristow J."/>
            <person name="Blow M.J."/>
            <person name="Arkin A.P."/>
            <person name="Deutschbauer A.M."/>
        </authorList>
    </citation>
    <scope>NUCLEOTIDE SEQUENCE [LARGE SCALE GENOMIC DNA]</scope>
    <source>
        <strain evidence="1 2">FW300-N2C3</strain>
    </source>
</reference>
<dbReference type="EMBL" id="CP012831">
    <property type="protein sequence ID" value="ALI06306.1"/>
    <property type="molecule type" value="Genomic_DNA"/>
</dbReference>
<proteinExistence type="predicted"/>
<sequence length="200" mass="21128">MDYPKSVPSAGLVNGKFVDENPLMGTPGSLIPARWGNSVTDEVLNVIDEAGLNPNEADSTQLIQAIRRINQAGSENHAQDNGAANIYTVAYLPALSTLVDGMVLRFKAKTANTGASTFSPNDLSAKPIVGLALSALQAGEIVANGMCSVVWSATLDKWVLLSCTGGEQRPLPPVSVLPDSVPQPSNWQVYLQRLCPTLQG</sequence>
<dbReference type="AlphaFoldDB" id="A0A0N9WEI4"/>
<dbReference type="Proteomes" id="UP000059425">
    <property type="component" value="Chromosome"/>
</dbReference>
<gene>
    <name evidence="1" type="ORF">AO356_05705</name>
</gene>
<name>A0A0N9WEI4_PSEFL</name>
<dbReference type="RefSeq" id="WP_060738952.1">
    <property type="nucleotide sequence ID" value="NZ_CP012831.1"/>
</dbReference>
<evidence type="ECO:0000313" key="2">
    <source>
        <dbReference type="Proteomes" id="UP000059425"/>
    </source>
</evidence>
<organism evidence="1 2">
    <name type="scientific">Pseudomonas fluorescens</name>
    <dbReference type="NCBI Taxonomy" id="294"/>
    <lineage>
        <taxon>Bacteria</taxon>
        <taxon>Pseudomonadati</taxon>
        <taxon>Pseudomonadota</taxon>
        <taxon>Gammaproteobacteria</taxon>
        <taxon>Pseudomonadales</taxon>
        <taxon>Pseudomonadaceae</taxon>
        <taxon>Pseudomonas</taxon>
    </lineage>
</organism>
<protein>
    <recommendedName>
        <fullName evidence="3">Phage tail protein</fullName>
    </recommendedName>
</protein>
<accession>A0A0N9WEI4</accession>
<evidence type="ECO:0000313" key="1">
    <source>
        <dbReference type="EMBL" id="ALI06306.1"/>
    </source>
</evidence>